<proteinExistence type="predicted"/>
<dbReference type="AlphaFoldDB" id="A0A0S7BMF6"/>
<gene>
    <name evidence="2" type="ORF">LARV_02935</name>
</gene>
<sequence>MRSLFLQKCISIALGLALFLSMAVTNVVYANDETNFQQDTGPIVIRQGGPVVDRVPAIPVGNNLLASLATVYRAGWTDATYVYYPTPLPAKWEHNGSHNSQSDLNEDDIWADGTLKVGTAGVVDSCANHTVGYNAHCFTSKTYQWKYTFTAKSWSFFHETGYGDQTLITEKTLNP</sequence>
<accession>A0A0S7BMF6</accession>
<keyword evidence="3" id="KW-1185">Reference proteome</keyword>
<keyword evidence="1" id="KW-0732">Signal</keyword>
<name>A0A0S7BMF6_9CHLR</name>
<reference evidence="2" key="1">
    <citation type="submission" date="2015-07" db="EMBL/GenBank/DDBJ databases">
        <title>Draft Genome Sequences of Anaerolinea thermolimosa IMO-1, Bellilinea caldifistulae GOMI-1, Leptolinea tardivitalis YMTK-2, Levilinea saccharolytica KIBI-1,Longilinea arvoryzae KOME-1, Previously Described as Members of the Anaerolineaceae (Chloroflexi).</title>
        <authorList>
            <person name="Sekiguchi Y."/>
            <person name="Ohashi A."/>
            <person name="Matsuura N."/>
            <person name="Tourlousse M.D."/>
        </authorList>
    </citation>
    <scope>NUCLEOTIDE SEQUENCE [LARGE SCALE GENOMIC DNA]</scope>
    <source>
        <strain evidence="2">KOME-1</strain>
    </source>
</reference>
<feature type="chain" id="PRO_5006633029" evidence="1">
    <location>
        <begin position="31"/>
        <end position="175"/>
    </location>
</feature>
<protein>
    <submittedName>
        <fullName evidence="2">Uncharacterized protein</fullName>
    </submittedName>
</protein>
<evidence type="ECO:0000313" key="3">
    <source>
        <dbReference type="Proteomes" id="UP000055060"/>
    </source>
</evidence>
<organism evidence="2">
    <name type="scientific">Longilinea arvoryzae</name>
    <dbReference type="NCBI Taxonomy" id="360412"/>
    <lineage>
        <taxon>Bacteria</taxon>
        <taxon>Bacillati</taxon>
        <taxon>Chloroflexota</taxon>
        <taxon>Anaerolineae</taxon>
        <taxon>Anaerolineales</taxon>
        <taxon>Anaerolineaceae</taxon>
        <taxon>Longilinea</taxon>
    </lineage>
</organism>
<dbReference type="EMBL" id="DF967972">
    <property type="protein sequence ID" value="GAP15153.1"/>
    <property type="molecule type" value="Genomic_DNA"/>
</dbReference>
<evidence type="ECO:0000256" key="1">
    <source>
        <dbReference type="SAM" id="SignalP"/>
    </source>
</evidence>
<dbReference type="RefSeq" id="WP_075074348.1">
    <property type="nucleotide sequence ID" value="NZ_DF967972.1"/>
</dbReference>
<evidence type="ECO:0000313" key="2">
    <source>
        <dbReference type="EMBL" id="GAP15153.1"/>
    </source>
</evidence>
<dbReference type="Proteomes" id="UP000055060">
    <property type="component" value="Unassembled WGS sequence"/>
</dbReference>
<feature type="signal peptide" evidence="1">
    <location>
        <begin position="1"/>
        <end position="30"/>
    </location>
</feature>